<sequence length="73" mass="8475">MERGLLTEFRVPVTSPRNRLGFNAVSGSTHGCTRRLINRVYFGASALWSAEEWREVLLRYLHQMEMEFWGSAV</sequence>
<accession>A0AAV4U4W3</accession>
<name>A0AAV4U4W3_CAEEX</name>
<dbReference type="Proteomes" id="UP001054945">
    <property type="component" value="Unassembled WGS sequence"/>
</dbReference>
<dbReference type="AlphaFoldDB" id="A0AAV4U4W3"/>
<keyword evidence="2" id="KW-1185">Reference proteome</keyword>
<protein>
    <submittedName>
        <fullName evidence="1">Uncharacterized protein</fullName>
    </submittedName>
</protein>
<dbReference type="EMBL" id="BPLR01012287">
    <property type="protein sequence ID" value="GIY52781.1"/>
    <property type="molecule type" value="Genomic_DNA"/>
</dbReference>
<reference evidence="1 2" key="1">
    <citation type="submission" date="2021-06" db="EMBL/GenBank/DDBJ databases">
        <title>Caerostris extrusa draft genome.</title>
        <authorList>
            <person name="Kono N."/>
            <person name="Arakawa K."/>
        </authorList>
    </citation>
    <scope>NUCLEOTIDE SEQUENCE [LARGE SCALE GENOMIC DNA]</scope>
</reference>
<proteinExistence type="predicted"/>
<gene>
    <name evidence="1" type="ORF">CEXT_794101</name>
</gene>
<evidence type="ECO:0000313" key="1">
    <source>
        <dbReference type="EMBL" id="GIY52781.1"/>
    </source>
</evidence>
<comment type="caution">
    <text evidence="1">The sequence shown here is derived from an EMBL/GenBank/DDBJ whole genome shotgun (WGS) entry which is preliminary data.</text>
</comment>
<evidence type="ECO:0000313" key="2">
    <source>
        <dbReference type="Proteomes" id="UP001054945"/>
    </source>
</evidence>
<organism evidence="1 2">
    <name type="scientific">Caerostris extrusa</name>
    <name type="common">Bark spider</name>
    <name type="synonym">Caerostris bankana</name>
    <dbReference type="NCBI Taxonomy" id="172846"/>
    <lineage>
        <taxon>Eukaryota</taxon>
        <taxon>Metazoa</taxon>
        <taxon>Ecdysozoa</taxon>
        <taxon>Arthropoda</taxon>
        <taxon>Chelicerata</taxon>
        <taxon>Arachnida</taxon>
        <taxon>Araneae</taxon>
        <taxon>Araneomorphae</taxon>
        <taxon>Entelegynae</taxon>
        <taxon>Araneoidea</taxon>
        <taxon>Araneidae</taxon>
        <taxon>Caerostris</taxon>
    </lineage>
</organism>